<evidence type="ECO:0000256" key="2">
    <source>
        <dbReference type="SAM" id="SignalP"/>
    </source>
</evidence>
<dbReference type="RefSeq" id="WP_345366808.1">
    <property type="nucleotide sequence ID" value="NZ_BAABHJ010000040.1"/>
</dbReference>
<feature type="region of interest" description="Disordered" evidence="1">
    <location>
        <begin position="126"/>
        <end position="186"/>
    </location>
</feature>
<dbReference type="Proteomes" id="UP001500212">
    <property type="component" value="Unassembled WGS sequence"/>
</dbReference>
<comment type="caution">
    <text evidence="3">The sequence shown here is derived from an EMBL/GenBank/DDBJ whole genome shotgun (WGS) entry which is preliminary data.</text>
</comment>
<reference evidence="4" key="1">
    <citation type="journal article" date="2019" name="Int. J. Syst. Evol. Microbiol.">
        <title>The Global Catalogue of Microorganisms (GCM) 10K type strain sequencing project: providing services to taxonomists for standard genome sequencing and annotation.</title>
        <authorList>
            <consortium name="The Broad Institute Genomics Platform"/>
            <consortium name="The Broad Institute Genome Sequencing Center for Infectious Disease"/>
            <person name="Wu L."/>
            <person name="Ma J."/>
        </authorList>
    </citation>
    <scope>NUCLEOTIDE SEQUENCE [LARGE SCALE GENOMIC DNA]</scope>
    <source>
        <strain evidence="4">JCM 17938</strain>
    </source>
</reference>
<feature type="signal peptide" evidence="2">
    <location>
        <begin position="1"/>
        <end position="23"/>
    </location>
</feature>
<proteinExistence type="predicted"/>
<keyword evidence="4" id="KW-1185">Reference proteome</keyword>
<feature type="chain" id="PRO_5046887469" description="Lipoprotein" evidence="2">
    <location>
        <begin position="24"/>
        <end position="186"/>
    </location>
</feature>
<gene>
    <name evidence="3" type="ORF">GCM10023195_83760</name>
</gene>
<evidence type="ECO:0000313" key="4">
    <source>
        <dbReference type="Proteomes" id="UP001500212"/>
    </source>
</evidence>
<dbReference type="EMBL" id="BAABHJ010000040">
    <property type="protein sequence ID" value="GAA4618610.1"/>
    <property type="molecule type" value="Genomic_DNA"/>
</dbReference>
<name>A0ABP8TX41_9ACTN</name>
<keyword evidence="2" id="KW-0732">Signal</keyword>
<evidence type="ECO:0008006" key="5">
    <source>
        <dbReference type="Google" id="ProtNLM"/>
    </source>
</evidence>
<feature type="compositionally biased region" description="Polar residues" evidence="1">
    <location>
        <begin position="147"/>
        <end position="164"/>
    </location>
</feature>
<evidence type="ECO:0000313" key="3">
    <source>
        <dbReference type="EMBL" id="GAA4618610.1"/>
    </source>
</evidence>
<accession>A0ABP8TX41</accession>
<sequence>MRRKTIPALVLAPALLFGLPACGSGHKTTNAQASASSDLAKMRAYAKCMRANGVNMADPQSDGNGRIRIDVQGGSGKPNAAKGSDDQTLKAAQAKCGHLQPNGGKPKQLSAADLAKMRAYTKCMRQHGVDMPDPNPDGGIVMKRESATGSQGRTGADPESQTFKSADKACAQYRPGGGRSLNRSGS</sequence>
<evidence type="ECO:0000256" key="1">
    <source>
        <dbReference type="SAM" id="MobiDB-lite"/>
    </source>
</evidence>
<organism evidence="3 4">
    <name type="scientific">Actinoallomurus liliacearum</name>
    <dbReference type="NCBI Taxonomy" id="1080073"/>
    <lineage>
        <taxon>Bacteria</taxon>
        <taxon>Bacillati</taxon>
        <taxon>Actinomycetota</taxon>
        <taxon>Actinomycetes</taxon>
        <taxon>Streptosporangiales</taxon>
        <taxon>Thermomonosporaceae</taxon>
        <taxon>Actinoallomurus</taxon>
    </lineage>
</organism>
<protein>
    <recommendedName>
        <fullName evidence="5">Lipoprotein</fullName>
    </recommendedName>
</protein>